<evidence type="ECO:0000256" key="1">
    <source>
        <dbReference type="SAM" id="Phobius"/>
    </source>
</evidence>
<keyword evidence="1" id="KW-0812">Transmembrane</keyword>
<comment type="caution">
    <text evidence="3">The sequence shown here is derived from an EMBL/GenBank/DDBJ whole genome shotgun (WGS) entry which is preliminary data.</text>
</comment>
<organism evidence="3 4">
    <name type="scientific">Hibiscus sabdariffa</name>
    <name type="common">roselle</name>
    <dbReference type="NCBI Taxonomy" id="183260"/>
    <lineage>
        <taxon>Eukaryota</taxon>
        <taxon>Viridiplantae</taxon>
        <taxon>Streptophyta</taxon>
        <taxon>Embryophyta</taxon>
        <taxon>Tracheophyta</taxon>
        <taxon>Spermatophyta</taxon>
        <taxon>Magnoliopsida</taxon>
        <taxon>eudicotyledons</taxon>
        <taxon>Gunneridae</taxon>
        <taxon>Pentapetalae</taxon>
        <taxon>rosids</taxon>
        <taxon>malvids</taxon>
        <taxon>Malvales</taxon>
        <taxon>Malvaceae</taxon>
        <taxon>Malvoideae</taxon>
        <taxon>Hibiscus</taxon>
    </lineage>
</organism>
<proteinExistence type="predicted"/>
<reference evidence="3 4" key="1">
    <citation type="journal article" date="2024" name="G3 (Bethesda)">
        <title>Genome assembly of Hibiscus sabdariffa L. provides insights into metabolisms of medicinal natural products.</title>
        <authorList>
            <person name="Kim T."/>
        </authorList>
    </citation>
    <scope>NUCLEOTIDE SEQUENCE [LARGE SCALE GENOMIC DNA]</scope>
    <source>
        <strain evidence="3">TK-2024</strain>
        <tissue evidence="3">Old leaves</tissue>
    </source>
</reference>
<dbReference type="EMBL" id="JBBPBN010001192">
    <property type="protein sequence ID" value="KAK8479372.1"/>
    <property type="molecule type" value="Genomic_DNA"/>
</dbReference>
<evidence type="ECO:0000313" key="4">
    <source>
        <dbReference type="Proteomes" id="UP001396334"/>
    </source>
</evidence>
<evidence type="ECO:0000259" key="2">
    <source>
        <dbReference type="PROSITE" id="PS50222"/>
    </source>
</evidence>
<dbReference type="PANTHER" id="PTHR46971:SF1">
    <property type="entry name" value="CALCINEURIN B SUBUNIT (PROTEIN PHOSPHATASE 2B REGULATORY SUBUNIT)-LIKE PROTEIN"/>
    <property type="match status" value="1"/>
</dbReference>
<dbReference type="PROSITE" id="PS50222">
    <property type="entry name" value="EF_HAND_2"/>
    <property type="match status" value="1"/>
</dbReference>
<evidence type="ECO:0000313" key="3">
    <source>
        <dbReference type="EMBL" id="KAK8479372.1"/>
    </source>
</evidence>
<protein>
    <recommendedName>
        <fullName evidence="2">EF-hand domain-containing protein</fullName>
    </recommendedName>
</protein>
<accession>A0ABR1ZGJ2</accession>
<feature type="transmembrane region" description="Helical" evidence="1">
    <location>
        <begin position="15"/>
        <end position="37"/>
    </location>
</feature>
<dbReference type="PANTHER" id="PTHR46971">
    <property type="entry name" value="CALCINEURIN B SUBUNIT (PROTEIN PHOSPHATASE 2B REGULATORY SUBUNIT)-LIKE PROTEIN"/>
    <property type="match status" value="1"/>
</dbReference>
<sequence>MENDADPTMNMNSSWSVVPGLSCFRLLFSFSGFSVWLPRKRFSGQEIVSLYKRFCELDRNAKGYVSAEEMLSMPEFAMNPLPKRLVEMVDGFNFKDFVAILSAFSSKANQPQEAQPSPDPTSEIRRLHSRDSRLMFHCIVMVVFIVLSVTCIILYRLSGDVKVPVDALTWGNPEYDKHIFHWIIELGKSIPCLAS</sequence>
<dbReference type="Gene3D" id="1.10.238.10">
    <property type="entry name" value="EF-hand"/>
    <property type="match status" value="1"/>
</dbReference>
<name>A0ABR1ZGJ2_9ROSI</name>
<feature type="domain" description="EF-hand" evidence="2">
    <location>
        <begin position="45"/>
        <end position="80"/>
    </location>
</feature>
<feature type="transmembrane region" description="Helical" evidence="1">
    <location>
        <begin position="134"/>
        <end position="155"/>
    </location>
</feature>
<dbReference type="SUPFAM" id="SSF47473">
    <property type="entry name" value="EF-hand"/>
    <property type="match status" value="1"/>
</dbReference>
<dbReference type="InterPro" id="IPR011992">
    <property type="entry name" value="EF-hand-dom_pair"/>
</dbReference>
<keyword evidence="1" id="KW-0472">Membrane</keyword>
<keyword evidence="1" id="KW-1133">Transmembrane helix</keyword>
<keyword evidence="4" id="KW-1185">Reference proteome</keyword>
<gene>
    <name evidence="3" type="ORF">V6N11_027623</name>
</gene>
<dbReference type="InterPro" id="IPR002048">
    <property type="entry name" value="EF_hand_dom"/>
</dbReference>
<dbReference type="Proteomes" id="UP001396334">
    <property type="component" value="Unassembled WGS sequence"/>
</dbReference>